<dbReference type="InterPro" id="IPR050271">
    <property type="entry name" value="UDP-glycosyltransferase"/>
</dbReference>
<dbReference type="GO" id="GO:0016020">
    <property type="term" value="C:membrane"/>
    <property type="evidence" value="ECO:0007669"/>
    <property type="project" value="UniProtKB-SubCell"/>
</dbReference>
<dbReference type="CDD" id="cd03784">
    <property type="entry name" value="GT1_Gtf-like"/>
    <property type="match status" value="1"/>
</dbReference>
<dbReference type="SUPFAM" id="SSF53756">
    <property type="entry name" value="UDP-Glycosyltransferase/glycogen phosphorylase"/>
    <property type="match status" value="1"/>
</dbReference>
<organism evidence="6">
    <name type="scientific">Helicoverpa armigera</name>
    <name type="common">Cotton bollworm</name>
    <name type="synonym">Heliothis armigera</name>
    <dbReference type="NCBI Taxonomy" id="29058"/>
    <lineage>
        <taxon>Eukaryota</taxon>
        <taxon>Metazoa</taxon>
        <taxon>Ecdysozoa</taxon>
        <taxon>Arthropoda</taxon>
        <taxon>Hexapoda</taxon>
        <taxon>Insecta</taxon>
        <taxon>Pterygota</taxon>
        <taxon>Neoptera</taxon>
        <taxon>Endopterygota</taxon>
        <taxon>Lepidoptera</taxon>
        <taxon>Glossata</taxon>
        <taxon>Ditrysia</taxon>
        <taxon>Noctuoidea</taxon>
        <taxon>Noctuidae</taxon>
        <taxon>Heliothinae</taxon>
        <taxon>Helicoverpa</taxon>
    </lineage>
</organism>
<evidence type="ECO:0000256" key="4">
    <source>
        <dbReference type="RuleBase" id="RU003718"/>
    </source>
</evidence>
<proteinExistence type="evidence at transcript level"/>
<dbReference type="InterPro" id="IPR002213">
    <property type="entry name" value="UDP_glucos_trans"/>
</dbReference>
<comment type="subcellular location">
    <subcellularLocation>
        <location evidence="5">Membrane</location>
        <topology evidence="5">Single-pass membrane protein</topology>
    </subcellularLocation>
</comment>
<feature type="transmembrane region" description="Helical" evidence="5">
    <location>
        <begin position="490"/>
        <end position="513"/>
    </location>
</feature>
<keyword evidence="3 4" id="KW-0808">Transferase</keyword>
<keyword evidence="5" id="KW-0472">Membrane</keyword>
<dbReference type="FunFam" id="3.40.50.2000:FF:000050">
    <property type="entry name" value="UDP-glucuronosyltransferase"/>
    <property type="match status" value="1"/>
</dbReference>
<keyword evidence="5" id="KW-0812">Transmembrane</keyword>
<keyword evidence="5" id="KW-0732">Signal</keyword>
<dbReference type="EMBL" id="JQ070224">
    <property type="protein sequence ID" value="AEW43140.1"/>
    <property type="molecule type" value="mRNA"/>
</dbReference>
<accession>G9LPR7</accession>
<evidence type="ECO:0000256" key="3">
    <source>
        <dbReference type="ARBA" id="ARBA00022679"/>
    </source>
</evidence>
<dbReference type="AlphaFoldDB" id="G9LPR7"/>
<dbReference type="OrthoDB" id="5835829at2759"/>
<reference evidence="6" key="1">
    <citation type="journal article" date="2012" name="Insect Biochem. Mol. Biol.">
        <title>Comparative analysis of the UDP-glycosyltransferase multigene family in insects.</title>
        <authorList>
            <person name="Ahn S.J."/>
            <person name="Vogel H."/>
            <person name="Heckel D.G."/>
        </authorList>
    </citation>
    <scope>NUCLEOTIDE SEQUENCE</scope>
    <source>
        <strain evidence="6">Toowoomba</strain>
    </source>
</reference>
<protein>
    <recommendedName>
        <fullName evidence="5">UDP-glucuronosyltransferase</fullName>
        <ecNumber evidence="5">2.4.1.17</ecNumber>
    </recommendedName>
</protein>
<dbReference type="GO" id="GO:0015020">
    <property type="term" value="F:glucuronosyltransferase activity"/>
    <property type="evidence" value="ECO:0007669"/>
    <property type="project" value="UniProtKB-EC"/>
</dbReference>
<dbReference type="InterPro" id="IPR035595">
    <property type="entry name" value="UDP_glycos_trans_CS"/>
</dbReference>
<gene>
    <name evidence="6" type="primary">UGT46A4</name>
</gene>
<comment type="catalytic activity">
    <reaction evidence="5">
        <text>glucuronate acceptor + UDP-alpha-D-glucuronate = acceptor beta-D-glucuronoside + UDP + H(+)</text>
        <dbReference type="Rhea" id="RHEA:21032"/>
        <dbReference type="ChEBI" id="CHEBI:15378"/>
        <dbReference type="ChEBI" id="CHEBI:58052"/>
        <dbReference type="ChEBI" id="CHEBI:58223"/>
        <dbReference type="ChEBI" id="CHEBI:132367"/>
        <dbReference type="ChEBI" id="CHEBI:132368"/>
        <dbReference type="EC" id="2.4.1.17"/>
    </reaction>
</comment>
<comment type="similarity">
    <text evidence="1 4">Belongs to the UDP-glycosyltransferase family.</text>
</comment>
<dbReference type="PROSITE" id="PS00375">
    <property type="entry name" value="UDPGT"/>
    <property type="match status" value="1"/>
</dbReference>
<feature type="signal peptide" evidence="5">
    <location>
        <begin position="1"/>
        <end position="18"/>
    </location>
</feature>
<keyword evidence="5" id="KW-1133">Transmembrane helix</keyword>
<evidence type="ECO:0000256" key="5">
    <source>
        <dbReference type="RuleBase" id="RU362059"/>
    </source>
</evidence>
<feature type="chain" id="PRO_5005133172" description="UDP-glucuronosyltransferase" evidence="5">
    <location>
        <begin position="19"/>
        <end position="527"/>
    </location>
</feature>
<evidence type="ECO:0000313" key="6">
    <source>
        <dbReference type="EMBL" id="AEW43140.1"/>
    </source>
</evidence>
<dbReference type="Pfam" id="PF00201">
    <property type="entry name" value="UDPGT"/>
    <property type="match status" value="1"/>
</dbReference>
<dbReference type="PANTHER" id="PTHR48043:SF114">
    <property type="entry name" value="IP04436P-RELATED"/>
    <property type="match status" value="1"/>
</dbReference>
<dbReference type="PANTHER" id="PTHR48043">
    <property type="entry name" value="EG:EG0003.4 PROTEIN-RELATED"/>
    <property type="match status" value="1"/>
</dbReference>
<evidence type="ECO:0000256" key="1">
    <source>
        <dbReference type="ARBA" id="ARBA00009995"/>
    </source>
</evidence>
<name>G9LPR7_HELAM</name>
<dbReference type="EC" id="2.4.1.17" evidence="5"/>
<keyword evidence="2 4" id="KW-0328">Glycosyltransferase</keyword>
<dbReference type="Gene3D" id="3.40.50.2000">
    <property type="entry name" value="Glycogen Phosphorylase B"/>
    <property type="match status" value="1"/>
</dbReference>
<evidence type="ECO:0000256" key="2">
    <source>
        <dbReference type="ARBA" id="ARBA00022676"/>
    </source>
</evidence>
<sequence>MHLLRILFAIFAVQHVQSANILGIFPHVGKSHFIAFEPLLKHSARTGHQVTVVSFFPQKDPPANYTDVSLREIAQIRKEAVNLQLFERSNKFINSLGLKMFLRQIFSFRPLSDLALNVCSGLVKFQPLAEVMQKHYDVVLIENFNSDCVLGLLHIYKIKAPVISLLSCPMMHWSASRIGLTDNPSFVPTITSQTSSIGSFLERLENSAMYVYFKLWFRYAVQVKERAIIEKRFQRKIPDLDVLARNISMMLVNTHHSLNGVRPLLPGVVEVGGMHLKDKRSKTIPHYIERFLNESEHGVVLFSWGSLIKTASIPKYKEDIIVNALSKLKQRVIWKYEDSDEEGTLSGNILKVKWIPQYELLQHPKVIAFIAHGGLLGMTEAISAGKPMLIVPFYGDQPLNGAAATSIGLGKAISYADMTEKSLLEGLQSVLSAEMRVSARRASKMWQDRIADPLDTAVYWVERVIRWGDQDPLHSAARDLTFIEYNLIDVAAVILLAIVFIILVLRIVVNQILRLLSASMSKKEKLH</sequence>